<organism evidence="1 2">
    <name type="scientific">Winogradskyella thalassocola</name>
    <dbReference type="NCBI Taxonomy" id="262004"/>
    <lineage>
        <taxon>Bacteria</taxon>
        <taxon>Pseudomonadati</taxon>
        <taxon>Bacteroidota</taxon>
        <taxon>Flavobacteriia</taxon>
        <taxon>Flavobacteriales</taxon>
        <taxon>Flavobacteriaceae</taxon>
        <taxon>Winogradskyella</taxon>
    </lineage>
</organism>
<dbReference type="AlphaFoldDB" id="A0A1G8B0L7"/>
<evidence type="ECO:0000313" key="1">
    <source>
        <dbReference type="EMBL" id="SDH26737.1"/>
    </source>
</evidence>
<evidence type="ECO:0000313" key="2">
    <source>
        <dbReference type="Proteomes" id="UP000199492"/>
    </source>
</evidence>
<dbReference type="Gene3D" id="3.40.50.1820">
    <property type="entry name" value="alpha/beta hydrolase"/>
    <property type="match status" value="1"/>
</dbReference>
<dbReference type="RefSeq" id="WP_092466971.1">
    <property type="nucleotide sequence ID" value="NZ_FNCZ01000002.1"/>
</dbReference>
<proteinExistence type="predicted"/>
<name>A0A1G8B0L7_9FLAO</name>
<dbReference type="SUPFAM" id="SSF53474">
    <property type="entry name" value="alpha/beta-Hydrolases"/>
    <property type="match status" value="1"/>
</dbReference>
<sequence length="220" mass="25274">MNSNLTHVYLMPGMAANPTIFEHIKLPEEDYEIHWLEWQIPDINETLNAYAQRMCKFIEHDNIVLLGVSFGGILVQEMSKFLNLKKLIVVSSVKSHHELPKRLKLLKVTKAYKILPTQLISNVDLLAKYAFGETVKKRVDLYKKYLSVSDKTYLDWAIKQVVCWDQEEPNPDAVYIHGDNDAIFPHSCGGNCTVVKGGTHIMVISKYKWFNENLPKLIEA</sequence>
<dbReference type="EMBL" id="FNCZ01000002">
    <property type="protein sequence ID" value="SDH26737.1"/>
    <property type="molecule type" value="Genomic_DNA"/>
</dbReference>
<dbReference type="Proteomes" id="UP000199492">
    <property type="component" value="Unassembled WGS sequence"/>
</dbReference>
<dbReference type="OrthoDB" id="659408at2"/>
<gene>
    <name evidence="1" type="ORF">SAMN04489796_10276</name>
</gene>
<reference evidence="2" key="1">
    <citation type="submission" date="2016-10" db="EMBL/GenBank/DDBJ databases">
        <authorList>
            <person name="Varghese N."/>
            <person name="Submissions S."/>
        </authorList>
    </citation>
    <scope>NUCLEOTIDE SEQUENCE [LARGE SCALE GENOMIC DNA]</scope>
    <source>
        <strain evidence="2">DSM 15363</strain>
    </source>
</reference>
<protein>
    <submittedName>
        <fullName evidence="1">Esterase/lipase</fullName>
    </submittedName>
</protein>
<dbReference type="InterPro" id="IPR029058">
    <property type="entry name" value="AB_hydrolase_fold"/>
</dbReference>
<accession>A0A1G8B0L7</accession>
<keyword evidence="2" id="KW-1185">Reference proteome</keyword>
<dbReference type="STRING" id="262004.SAMN04489796_10276"/>